<evidence type="ECO:0000256" key="8">
    <source>
        <dbReference type="ARBA" id="ARBA00023014"/>
    </source>
</evidence>
<dbReference type="NCBIfam" id="TIGR01944">
    <property type="entry name" value="rnfB"/>
    <property type="match status" value="1"/>
</dbReference>
<dbReference type="SUPFAM" id="SSF54862">
    <property type="entry name" value="4Fe-4S ferredoxins"/>
    <property type="match status" value="2"/>
</dbReference>
<feature type="domain" description="4Fe-4S ferredoxin-type" evidence="12">
    <location>
        <begin position="236"/>
        <end position="266"/>
    </location>
</feature>
<dbReference type="Proteomes" id="UP000623678">
    <property type="component" value="Unassembled WGS sequence"/>
</dbReference>
<keyword evidence="2 10" id="KW-0004">4Fe-4S</keyword>
<dbReference type="HAMAP" id="MF_00463">
    <property type="entry name" value="RsxB_RnfB"/>
    <property type="match status" value="1"/>
</dbReference>
<comment type="similarity">
    <text evidence="10">Belongs to the 4Fe4S bacterial-type ferredoxin family. RnfB subfamily.</text>
</comment>
<dbReference type="CDD" id="cd10549">
    <property type="entry name" value="MtMvhB_like"/>
    <property type="match status" value="1"/>
</dbReference>
<keyword evidence="8 10" id="KW-0411">Iron-sulfur</keyword>
<feature type="binding site" evidence="10">
    <location>
        <position position="142"/>
    </location>
    <ligand>
        <name>[4Fe-4S] cluster</name>
        <dbReference type="ChEBI" id="CHEBI:49883"/>
        <label>2</label>
    </ligand>
</feature>
<dbReference type="PROSITE" id="PS51379">
    <property type="entry name" value="4FE4S_FER_2"/>
    <property type="match status" value="3"/>
</dbReference>
<dbReference type="GO" id="GO:0051539">
    <property type="term" value="F:4 iron, 4 sulfur cluster binding"/>
    <property type="evidence" value="ECO:0007669"/>
    <property type="project" value="UniProtKB-UniRule"/>
</dbReference>
<comment type="caution">
    <text evidence="10">Lacks conserved residue(s) required for the propagation of feature annotation.</text>
</comment>
<evidence type="ECO:0000256" key="9">
    <source>
        <dbReference type="ARBA" id="ARBA00023136"/>
    </source>
</evidence>
<evidence type="ECO:0000256" key="1">
    <source>
        <dbReference type="ARBA" id="ARBA00022448"/>
    </source>
</evidence>
<feature type="binding site" evidence="10">
    <location>
        <position position="75"/>
    </location>
    <ligand>
        <name>[4Fe-4S] cluster</name>
        <dbReference type="ChEBI" id="CHEBI:49883"/>
        <label>1</label>
    </ligand>
</feature>
<dbReference type="EMBL" id="JACRTD010000005">
    <property type="protein sequence ID" value="MBC8585549.1"/>
    <property type="molecule type" value="Genomic_DNA"/>
</dbReference>
<evidence type="ECO:0000313" key="15">
    <source>
        <dbReference type="Proteomes" id="UP000623678"/>
    </source>
</evidence>
<protein>
    <recommendedName>
        <fullName evidence="10">Ion-translocating oxidoreductase complex subunit B</fullName>
        <ecNumber evidence="10">7.-.-.-</ecNumber>
    </recommendedName>
    <alternativeName>
        <fullName evidence="10">Rnf electron transport complex subunit B</fullName>
    </alternativeName>
</protein>
<feature type="transmembrane region" description="Helical" evidence="11">
    <location>
        <begin position="6"/>
        <end position="26"/>
    </location>
</feature>
<organism evidence="14 15">
    <name type="scientific">Youxingia wuxianensis</name>
    <dbReference type="NCBI Taxonomy" id="2763678"/>
    <lineage>
        <taxon>Bacteria</taxon>
        <taxon>Bacillati</taxon>
        <taxon>Bacillota</taxon>
        <taxon>Clostridia</taxon>
        <taxon>Eubacteriales</taxon>
        <taxon>Oscillospiraceae</taxon>
        <taxon>Youxingia</taxon>
    </lineage>
</organism>
<dbReference type="InterPro" id="IPR010207">
    <property type="entry name" value="Elect_transpt_cplx_RnfB/RsxB"/>
</dbReference>
<keyword evidence="3 10" id="KW-0479">Metal-binding</keyword>
<name>A0A926ESH8_9FIRM</name>
<evidence type="ECO:0000313" key="14">
    <source>
        <dbReference type="EMBL" id="MBC8585549.1"/>
    </source>
</evidence>
<reference evidence="14" key="1">
    <citation type="submission" date="2020-08" db="EMBL/GenBank/DDBJ databases">
        <title>Genome public.</title>
        <authorList>
            <person name="Liu C."/>
            <person name="Sun Q."/>
        </authorList>
    </citation>
    <scope>NUCLEOTIDE SEQUENCE</scope>
    <source>
        <strain evidence="14">NSJ-64</strain>
    </source>
</reference>
<evidence type="ECO:0000259" key="12">
    <source>
        <dbReference type="PROSITE" id="PS51379"/>
    </source>
</evidence>
<feature type="binding site" evidence="10">
    <location>
        <position position="171"/>
    </location>
    <ligand>
        <name>[4Fe-4S] cluster</name>
        <dbReference type="ChEBI" id="CHEBI:49883"/>
        <label>3</label>
    </ligand>
</feature>
<keyword evidence="7 10" id="KW-0408">Iron</keyword>
<feature type="binding site" evidence="10">
    <location>
        <position position="50"/>
    </location>
    <ligand>
        <name>[4Fe-4S] cluster</name>
        <dbReference type="ChEBI" id="CHEBI:49883"/>
        <label>1</label>
    </ligand>
</feature>
<comment type="subunit">
    <text evidence="10">The complex is composed of six subunits: RnfA, RnfB, RnfC, RnfD, RnfE and RnfG.</text>
</comment>
<evidence type="ECO:0000256" key="11">
    <source>
        <dbReference type="SAM" id="Phobius"/>
    </source>
</evidence>
<feature type="binding site" evidence="10">
    <location>
        <position position="181"/>
    </location>
    <ligand>
        <name>[4Fe-4S] cluster</name>
        <dbReference type="ChEBI" id="CHEBI:49883"/>
        <label>2</label>
    </ligand>
</feature>
<feature type="domain" description="4Fe-4S" evidence="13">
    <location>
        <begin position="33"/>
        <end position="92"/>
    </location>
</feature>
<feature type="binding site" evidence="10">
    <location>
        <position position="53"/>
    </location>
    <ligand>
        <name>[4Fe-4S] cluster</name>
        <dbReference type="ChEBI" id="CHEBI:49883"/>
        <label>1</label>
    </ligand>
</feature>
<comment type="function">
    <text evidence="10">Part of a membrane-bound complex that couples electron transfer with translocation of ions across the membrane.</text>
</comment>
<dbReference type="PROSITE" id="PS51656">
    <property type="entry name" value="4FE4S"/>
    <property type="match status" value="1"/>
</dbReference>
<keyword evidence="11" id="KW-1133">Transmembrane helix</keyword>
<feature type="binding site" evidence="10">
    <location>
        <position position="138"/>
    </location>
    <ligand>
        <name>[4Fe-4S] cluster</name>
        <dbReference type="ChEBI" id="CHEBI:49883"/>
        <label>2</label>
    </ligand>
</feature>
<dbReference type="InterPro" id="IPR017900">
    <property type="entry name" value="4Fe4S_Fe_S_CS"/>
</dbReference>
<feature type="binding site" evidence="10">
    <location>
        <position position="58"/>
    </location>
    <ligand>
        <name>[4Fe-4S] cluster</name>
        <dbReference type="ChEBI" id="CHEBI:49883"/>
        <label>1</label>
    </ligand>
</feature>
<feature type="domain" description="4Fe-4S ferredoxin-type" evidence="12">
    <location>
        <begin position="207"/>
        <end position="235"/>
    </location>
</feature>
<proteinExistence type="inferred from homology"/>
<evidence type="ECO:0000256" key="4">
    <source>
        <dbReference type="ARBA" id="ARBA00022737"/>
    </source>
</evidence>
<feature type="region of interest" description="Hydrophobic" evidence="10">
    <location>
        <begin position="1"/>
        <end position="27"/>
    </location>
</feature>
<comment type="cofactor">
    <cofactor evidence="10">
        <name>[4Fe-4S] cluster</name>
        <dbReference type="ChEBI" id="CHEBI:49883"/>
    </cofactor>
    <text evidence="10">Binds 3 [4Fe-4S] clusters.</text>
</comment>
<dbReference type="Gene3D" id="3.30.70.20">
    <property type="match status" value="2"/>
</dbReference>
<feature type="binding site" evidence="10">
    <location>
        <position position="177"/>
    </location>
    <ligand>
        <name>[4Fe-4S] cluster</name>
        <dbReference type="ChEBI" id="CHEBI:49883"/>
        <label>3</label>
    </ligand>
</feature>
<dbReference type="GO" id="GO:0009055">
    <property type="term" value="F:electron transfer activity"/>
    <property type="evidence" value="ECO:0007669"/>
    <property type="project" value="InterPro"/>
</dbReference>
<keyword evidence="1 10" id="KW-0813">Transport</keyword>
<evidence type="ECO:0000256" key="5">
    <source>
        <dbReference type="ARBA" id="ARBA00022967"/>
    </source>
</evidence>
<keyword evidence="5 10" id="KW-1278">Translocase</keyword>
<dbReference type="GO" id="GO:0022900">
    <property type="term" value="P:electron transport chain"/>
    <property type="evidence" value="ECO:0007669"/>
    <property type="project" value="UniProtKB-UniRule"/>
</dbReference>
<evidence type="ECO:0000256" key="6">
    <source>
        <dbReference type="ARBA" id="ARBA00022982"/>
    </source>
</evidence>
<comment type="caution">
    <text evidence="14">The sequence shown here is derived from an EMBL/GenBank/DDBJ whole genome shotgun (WGS) entry which is preliminary data.</text>
</comment>
<feature type="binding site" evidence="10">
    <location>
        <position position="152"/>
    </location>
    <ligand>
        <name>[4Fe-4S] cluster</name>
        <dbReference type="ChEBI" id="CHEBI:49883"/>
        <label>3</label>
    </ligand>
</feature>
<keyword evidence="15" id="KW-1185">Reference proteome</keyword>
<evidence type="ECO:0000256" key="2">
    <source>
        <dbReference type="ARBA" id="ARBA00022485"/>
    </source>
</evidence>
<sequence length="270" mass="28728">MFNDIILPVLILTGIGLAAGIMLALASKFMSVPVNEKLEQVRGCLPGVNCGVCGYAGCDQYAKAIVEDGAKTNRCVPGGDETSRKISEVLGVAYQDVEEKVAFVACKGYCDVTSDKMDYQGIQTCRAASQLFGGETSCGYGCLGYGDCAQACPSHAIDVVNGVAVVRPEKCIGCSICVKVCPKSLISVYPLTKPIHVSCRNKDKGAKTRKVCTNGCIACRKCVSVCPTEAVKVEDNLAYIDPEKCISCGKCMEVCPVHVIDHFHPTCESR</sequence>
<feature type="domain" description="4Fe-4S ferredoxin-type" evidence="12">
    <location>
        <begin position="162"/>
        <end position="191"/>
    </location>
</feature>
<dbReference type="Gene3D" id="1.10.15.40">
    <property type="entry name" value="Electron transport complex subunit B, putative Fe-S cluster"/>
    <property type="match status" value="1"/>
</dbReference>
<keyword evidence="11" id="KW-0812">Transmembrane</keyword>
<dbReference type="EC" id="7.-.-.-" evidence="10"/>
<dbReference type="Pfam" id="PF04060">
    <property type="entry name" value="FeS"/>
    <property type="match status" value="1"/>
</dbReference>
<dbReference type="PANTHER" id="PTHR43560:SF1">
    <property type="entry name" value="ION-TRANSLOCATING OXIDOREDUCTASE COMPLEX SUBUNIT B"/>
    <property type="match status" value="1"/>
</dbReference>
<evidence type="ECO:0000256" key="10">
    <source>
        <dbReference type="HAMAP-Rule" id="MF_00463"/>
    </source>
</evidence>
<keyword evidence="6 10" id="KW-0249">Electron transport</keyword>
<dbReference type="AlphaFoldDB" id="A0A926ESH8"/>
<accession>A0A926ESH8</accession>
<dbReference type="Pfam" id="PF13237">
    <property type="entry name" value="Fer4_10"/>
    <property type="match status" value="1"/>
</dbReference>
<dbReference type="InterPro" id="IPR050395">
    <property type="entry name" value="4Fe4S_Ferredoxin_RnfB"/>
</dbReference>
<evidence type="ECO:0000256" key="7">
    <source>
        <dbReference type="ARBA" id="ARBA00023004"/>
    </source>
</evidence>
<feature type="binding site" evidence="10">
    <location>
        <position position="174"/>
    </location>
    <ligand>
        <name>[4Fe-4S] cluster</name>
        <dbReference type="ChEBI" id="CHEBI:49883"/>
        <label>3</label>
    </ligand>
</feature>
<comment type="subcellular location">
    <subcellularLocation>
        <location evidence="10">Cell membrane</location>
    </subcellularLocation>
</comment>
<dbReference type="GO" id="GO:0005886">
    <property type="term" value="C:plasma membrane"/>
    <property type="evidence" value="ECO:0007669"/>
    <property type="project" value="UniProtKB-SubCell"/>
</dbReference>
<dbReference type="RefSeq" id="WP_262395335.1">
    <property type="nucleotide sequence ID" value="NZ_JACRTD010000005.1"/>
</dbReference>
<gene>
    <name evidence="10" type="primary">rnfB</name>
    <name evidence="14" type="ORF">H8705_08130</name>
</gene>
<dbReference type="InterPro" id="IPR007202">
    <property type="entry name" value="4Fe-4S_dom"/>
</dbReference>
<dbReference type="PANTHER" id="PTHR43560">
    <property type="entry name" value="ION-TRANSLOCATING OXIDOREDUCTASE COMPLEX SUBUNIT B"/>
    <property type="match status" value="1"/>
</dbReference>
<evidence type="ECO:0000256" key="3">
    <source>
        <dbReference type="ARBA" id="ARBA00022723"/>
    </source>
</evidence>
<keyword evidence="4 10" id="KW-0677">Repeat</keyword>
<feature type="binding site" evidence="10">
    <location>
        <position position="148"/>
    </location>
    <ligand>
        <name>[4Fe-4S] cluster</name>
        <dbReference type="ChEBI" id="CHEBI:49883"/>
        <label>2</label>
    </ligand>
</feature>
<keyword evidence="9 10" id="KW-0472">Membrane</keyword>
<dbReference type="Pfam" id="PF12838">
    <property type="entry name" value="Fer4_7"/>
    <property type="match status" value="1"/>
</dbReference>
<dbReference type="GO" id="GO:0046872">
    <property type="term" value="F:metal ion binding"/>
    <property type="evidence" value="ECO:0007669"/>
    <property type="project" value="UniProtKB-KW"/>
</dbReference>
<keyword evidence="10" id="KW-1003">Cell membrane</keyword>
<evidence type="ECO:0000259" key="13">
    <source>
        <dbReference type="PROSITE" id="PS51656"/>
    </source>
</evidence>
<dbReference type="PROSITE" id="PS00198">
    <property type="entry name" value="4FE4S_FER_1"/>
    <property type="match status" value="1"/>
</dbReference>
<dbReference type="InterPro" id="IPR017896">
    <property type="entry name" value="4Fe4S_Fe-S-bd"/>
</dbReference>